<reference evidence="1 2" key="1">
    <citation type="submission" date="2020-07" db="EMBL/GenBank/DDBJ databases">
        <title>Comparative genomics of pyrophilous fungi reveals a link between fire events and developmental genes.</title>
        <authorList>
            <consortium name="DOE Joint Genome Institute"/>
            <person name="Steindorff A.S."/>
            <person name="Carver A."/>
            <person name="Calhoun S."/>
            <person name="Stillman K."/>
            <person name="Liu H."/>
            <person name="Lipzen A."/>
            <person name="Pangilinan J."/>
            <person name="Labutti K."/>
            <person name="Bruns T.D."/>
            <person name="Grigoriev I.V."/>
        </authorList>
    </citation>
    <scope>NUCLEOTIDE SEQUENCE [LARGE SCALE GENOMIC DNA]</scope>
    <source>
        <strain evidence="1 2">CBS 144469</strain>
    </source>
</reference>
<protein>
    <submittedName>
        <fullName evidence="1">Uncharacterized protein</fullName>
    </submittedName>
</protein>
<accession>A0A8H6LWP1</accession>
<organism evidence="1 2">
    <name type="scientific">Ephemerocybe angulata</name>
    <dbReference type="NCBI Taxonomy" id="980116"/>
    <lineage>
        <taxon>Eukaryota</taxon>
        <taxon>Fungi</taxon>
        <taxon>Dikarya</taxon>
        <taxon>Basidiomycota</taxon>
        <taxon>Agaricomycotina</taxon>
        <taxon>Agaricomycetes</taxon>
        <taxon>Agaricomycetidae</taxon>
        <taxon>Agaricales</taxon>
        <taxon>Agaricineae</taxon>
        <taxon>Psathyrellaceae</taxon>
        <taxon>Ephemerocybe</taxon>
    </lineage>
</organism>
<dbReference type="EMBL" id="JACGCI010000105">
    <property type="protein sequence ID" value="KAF6745490.1"/>
    <property type="molecule type" value="Genomic_DNA"/>
</dbReference>
<evidence type="ECO:0000313" key="1">
    <source>
        <dbReference type="EMBL" id="KAF6745490.1"/>
    </source>
</evidence>
<proteinExistence type="predicted"/>
<comment type="caution">
    <text evidence="1">The sequence shown here is derived from an EMBL/GenBank/DDBJ whole genome shotgun (WGS) entry which is preliminary data.</text>
</comment>
<dbReference type="Proteomes" id="UP000521943">
    <property type="component" value="Unassembled WGS sequence"/>
</dbReference>
<evidence type="ECO:0000313" key="2">
    <source>
        <dbReference type="Proteomes" id="UP000521943"/>
    </source>
</evidence>
<gene>
    <name evidence="1" type="ORF">DFP72DRAFT_925860</name>
</gene>
<keyword evidence="2" id="KW-1185">Reference proteome</keyword>
<dbReference type="AlphaFoldDB" id="A0A8H6LWP1"/>
<name>A0A8H6LWP1_9AGAR</name>
<sequence>MDSLPFDLLAEILSYNQDETTFEGFQLALTCRSAYDKLQPSLARIQIDDLLDLHDRGHLGVVQLRRSEADHCDEGFHPRWTLMGNELQRLCLKDYFEAAFGISAPRGEGDELATFPPHFEIRYVLHPETGFSARKFYSLHSLLAREVVSRGLRRVQLVWGRGLWSHLFCKGREVPKWQNILAKLLGKLVGINTAEDSLEWEGVELQIVGHCSRPAQTFRIYRSELTREPSPFFSHRLRETNHTLPGGSFNVNFGSESPGPKAKEDNIVNRLLGKLRNNPKLKSSWMNVKKGNSRKPPGMISCWNVHSSATSTQFPGSFLTPTAGSTCLHDSAILYFHLQILILRSSSTLTHLHLDSCPDQFYNGLAGPLDWHAMFRSWPRFDRLTHFKVTNTGTLPVPVILSFLRYNPTIEAVHLVMHPVRDYHLPKTVAELMGLEVHFKDLTATPWVLSALLSFRPVLCHLESLAICQVKASEWDETTTEWERITQFIYAQSERRCGLGRLKLTFEDGYRLEDWLRRAVASSTFSQGDGGSTLQEPVGEYAVAKALVSCHDITFIHLSLSKVPDSFYLDPHVVVKFAAAFPQLQTLVLQGTFYNAPEHQRDENAGAFWRVLHRLWDVCTRLQMLEIRDLSEGSKANAAVWIDGRQQGPNKGYDIYLGAFPWINPSS</sequence>